<evidence type="ECO:0000313" key="2">
    <source>
        <dbReference type="EMBL" id="EDW78034.2"/>
    </source>
</evidence>
<dbReference type="GO" id="GO:0007283">
    <property type="term" value="P:spermatogenesis"/>
    <property type="evidence" value="ECO:0007669"/>
    <property type="project" value="EnsemblMetazoa"/>
</dbReference>
<dbReference type="InParanoid" id="B4N152"/>
<dbReference type="eggNOG" id="ENOG502SCTB">
    <property type="taxonomic scope" value="Eukaryota"/>
</dbReference>
<feature type="region of interest" description="Disordered" evidence="1">
    <location>
        <begin position="495"/>
        <end position="523"/>
    </location>
</feature>
<name>B4N152_DROWI</name>
<dbReference type="Proteomes" id="UP000007798">
    <property type="component" value="Unassembled WGS sequence"/>
</dbReference>
<dbReference type="KEGG" id="dwi:6643939"/>
<evidence type="ECO:0000313" key="3">
    <source>
        <dbReference type="Proteomes" id="UP000007798"/>
    </source>
</evidence>
<reference evidence="2 3" key="1">
    <citation type="journal article" date="2007" name="Nature">
        <title>Evolution of genes and genomes on the Drosophila phylogeny.</title>
        <authorList>
            <consortium name="Drosophila 12 Genomes Consortium"/>
            <person name="Clark A.G."/>
            <person name="Eisen M.B."/>
            <person name="Smith D.R."/>
            <person name="Bergman C.M."/>
            <person name="Oliver B."/>
            <person name="Markow T.A."/>
            <person name="Kaufman T.C."/>
            <person name="Kellis M."/>
            <person name="Gelbart W."/>
            <person name="Iyer V.N."/>
            <person name="Pollard D.A."/>
            <person name="Sackton T.B."/>
            <person name="Larracuente A.M."/>
            <person name="Singh N.D."/>
            <person name="Abad J.P."/>
            <person name="Abt D.N."/>
            <person name="Adryan B."/>
            <person name="Aguade M."/>
            <person name="Akashi H."/>
            <person name="Anderson W.W."/>
            <person name="Aquadro C.F."/>
            <person name="Ardell D.H."/>
            <person name="Arguello R."/>
            <person name="Artieri C.G."/>
            <person name="Barbash D.A."/>
            <person name="Barker D."/>
            <person name="Barsanti P."/>
            <person name="Batterham P."/>
            <person name="Batzoglou S."/>
            <person name="Begun D."/>
            <person name="Bhutkar A."/>
            <person name="Blanco E."/>
            <person name="Bosak S.A."/>
            <person name="Bradley R.K."/>
            <person name="Brand A.D."/>
            <person name="Brent M.R."/>
            <person name="Brooks A.N."/>
            <person name="Brown R.H."/>
            <person name="Butlin R.K."/>
            <person name="Caggese C."/>
            <person name="Calvi B.R."/>
            <person name="Bernardo de Carvalho A."/>
            <person name="Caspi A."/>
            <person name="Castrezana S."/>
            <person name="Celniker S.E."/>
            <person name="Chang J.L."/>
            <person name="Chapple C."/>
            <person name="Chatterji S."/>
            <person name="Chinwalla A."/>
            <person name="Civetta A."/>
            <person name="Clifton S.W."/>
            <person name="Comeron J.M."/>
            <person name="Costello J.C."/>
            <person name="Coyne J.A."/>
            <person name="Daub J."/>
            <person name="David R.G."/>
            <person name="Delcher A.L."/>
            <person name="Delehaunty K."/>
            <person name="Do C.B."/>
            <person name="Ebling H."/>
            <person name="Edwards K."/>
            <person name="Eickbush T."/>
            <person name="Evans J.D."/>
            <person name="Filipski A."/>
            <person name="Findeiss S."/>
            <person name="Freyhult E."/>
            <person name="Fulton L."/>
            <person name="Fulton R."/>
            <person name="Garcia A.C."/>
            <person name="Gardiner A."/>
            <person name="Garfield D.A."/>
            <person name="Garvin B.E."/>
            <person name="Gibson G."/>
            <person name="Gilbert D."/>
            <person name="Gnerre S."/>
            <person name="Godfrey J."/>
            <person name="Good R."/>
            <person name="Gotea V."/>
            <person name="Gravely B."/>
            <person name="Greenberg A.J."/>
            <person name="Griffiths-Jones S."/>
            <person name="Gross S."/>
            <person name="Guigo R."/>
            <person name="Gustafson E.A."/>
            <person name="Haerty W."/>
            <person name="Hahn M.W."/>
            <person name="Halligan D.L."/>
            <person name="Halpern A.L."/>
            <person name="Halter G.M."/>
            <person name="Han M.V."/>
            <person name="Heger A."/>
            <person name="Hillier L."/>
            <person name="Hinrichs A.S."/>
            <person name="Holmes I."/>
            <person name="Hoskins R.A."/>
            <person name="Hubisz M.J."/>
            <person name="Hultmark D."/>
            <person name="Huntley M.A."/>
            <person name="Jaffe D.B."/>
            <person name="Jagadeeshan S."/>
            <person name="Jeck W.R."/>
            <person name="Johnson J."/>
            <person name="Jones C.D."/>
            <person name="Jordan W.C."/>
            <person name="Karpen G.H."/>
            <person name="Kataoka E."/>
            <person name="Keightley P.D."/>
            <person name="Kheradpour P."/>
            <person name="Kirkness E.F."/>
            <person name="Koerich L.B."/>
            <person name="Kristiansen K."/>
            <person name="Kudrna D."/>
            <person name="Kulathinal R.J."/>
            <person name="Kumar S."/>
            <person name="Kwok R."/>
            <person name="Lander E."/>
            <person name="Langley C.H."/>
            <person name="Lapoint R."/>
            <person name="Lazzaro B.P."/>
            <person name="Lee S.J."/>
            <person name="Levesque L."/>
            <person name="Li R."/>
            <person name="Lin C.F."/>
            <person name="Lin M.F."/>
            <person name="Lindblad-Toh K."/>
            <person name="Llopart A."/>
            <person name="Long M."/>
            <person name="Low L."/>
            <person name="Lozovsky E."/>
            <person name="Lu J."/>
            <person name="Luo M."/>
            <person name="Machado C.A."/>
            <person name="Makalowski W."/>
            <person name="Marzo M."/>
            <person name="Matsuda M."/>
            <person name="Matzkin L."/>
            <person name="McAllister B."/>
            <person name="McBride C.S."/>
            <person name="McKernan B."/>
            <person name="McKernan K."/>
            <person name="Mendez-Lago M."/>
            <person name="Minx P."/>
            <person name="Mollenhauer M.U."/>
            <person name="Montooth K."/>
            <person name="Mount S.M."/>
            <person name="Mu X."/>
            <person name="Myers E."/>
            <person name="Negre B."/>
            <person name="Newfeld S."/>
            <person name="Nielsen R."/>
            <person name="Noor M.A."/>
            <person name="O'Grady P."/>
            <person name="Pachter L."/>
            <person name="Papaceit M."/>
            <person name="Parisi M.J."/>
            <person name="Parisi M."/>
            <person name="Parts L."/>
            <person name="Pedersen J.S."/>
            <person name="Pesole G."/>
            <person name="Phillippy A.M."/>
            <person name="Ponting C.P."/>
            <person name="Pop M."/>
            <person name="Porcelli D."/>
            <person name="Powell J.R."/>
            <person name="Prohaska S."/>
            <person name="Pruitt K."/>
            <person name="Puig M."/>
            <person name="Quesneville H."/>
            <person name="Ram K.R."/>
            <person name="Rand D."/>
            <person name="Rasmussen M.D."/>
            <person name="Reed L.K."/>
            <person name="Reenan R."/>
            <person name="Reily A."/>
            <person name="Remington K.A."/>
            <person name="Rieger T.T."/>
            <person name="Ritchie M.G."/>
            <person name="Robin C."/>
            <person name="Rogers Y.H."/>
            <person name="Rohde C."/>
            <person name="Rozas J."/>
            <person name="Rubenfield M.J."/>
            <person name="Ruiz A."/>
            <person name="Russo S."/>
            <person name="Salzberg S.L."/>
            <person name="Sanchez-Gracia A."/>
            <person name="Saranga D.J."/>
            <person name="Sato H."/>
            <person name="Schaeffer S.W."/>
            <person name="Schatz M.C."/>
            <person name="Schlenke T."/>
            <person name="Schwartz R."/>
            <person name="Segarra C."/>
            <person name="Singh R.S."/>
            <person name="Sirot L."/>
            <person name="Sirota M."/>
            <person name="Sisneros N.B."/>
            <person name="Smith C.D."/>
            <person name="Smith T.F."/>
            <person name="Spieth J."/>
            <person name="Stage D.E."/>
            <person name="Stark A."/>
            <person name="Stephan W."/>
            <person name="Strausberg R.L."/>
            <person name="Strempel S."/>
            <person name="Sturgill D."/>
            <person name="Sutton G."/>
            <person name="Sutton G.G."/>
            <person name="Tao W."/>
            <person name="Teichmann S."/>
            <person name="Tobari Y.N."/>
            <person name="Tomimura Y."/>
            <person name="Tsolas J.M."/>
            <person name="Valente V.L."/>
            <person name="Venter E."/>
            <person name="Venter J.C."/>
            <person name="Vicario S."/>
            <person name="Vieira F.G."/>
            <person name="Vilella A.J."/>
            <person name="Villasante A."/>
            <person name="Walenz B."/>
            <person name="Wang J."/>
            <person name="Wasserman M."/>
            <person name="Watts T."/>
            <person name="Wilson D."/>
            <person name="Wilson R.K."/>
            <person name="Wing R.A."/>
            <person name="Wolfner M.F."/>
            <person name="Wong A."/>
            <person name="Wong G.K."/>
            <person name="Wu C.I."/>
            <person name="Wu G."/>
            <person name="Yamamoto D."/>
            <person name="Yang H.P."/>
            <person name="Yang S.P."/>
            <person name="Yorke J.A."/>
            <person name="Yoshida K."/>
            <person name="Zdobnov E."/>
            <person name="Zhang P."/>
            <person name="Zhang Y."/>
            <person name="Zimin A.V."/>
            <person name="Baldwin J."/>
            <person name="Abdouelleil A."/>
            <person name="Abdulkadir J."/>
            <person name="Abebe A."/>
            <person name="Abera B."/>
            <person name="Abreu J."/>
            <person name="Acer S.C."/>
            <person name="Aftuck L."/>
            <person name="Alexander A."/>
            <person name="An P."/>
            <person name="Anderson E."/>
            <person name="Anderson S."/>
            <person name="Arachi H."/>
            <person name="Azer M."/>
            <person name="Bachantsang P."/>
            <person name="Barry A."/>
            <person name="Bayul T."/>
            <person name="Berlin A."/>
            <person name="Bessette D."/>
            <person name="Bloom T."/>
            <person name="Blye J."/>
            <person name="Boguslavskiy L."/>
            <person name="Bonnet C."/>
            <person name="Boukhgalter B."/>
            <person name="Bourzgui I."/>
            <person name="Brown A."/>
            <person name="Cahill P."/>
            <person name="Channer S."/>
            <person name="Cheshatsang Y."/>
            <person name="Chuda L."/>
            <person name="Citroen M."/>
            <person name="Collymore A."/>
            <person name="Cooke P."/>
            <person name="Costello M."/>
            <person name="D'Aco K."/>
            <person name="Daza R."/>
            <person name="De Haan G."/>
            <person name="DeGray S."/>
            <person name="DeMaso C."/>
            <person name="Dhargay N."/>
            <person name="Dooley K."/>
            <person name="Dooley E."/>
            <person name="Doricent M."/>
            <person name="Dorje P."/>
            <person name="Dorjee K."/>
            <person name="Dupes A."/>
            <person name="Elong R."/>
            <person name="Falk J."/>
            <person name="Farina A."/>
            <person name="Faro S."/>
            <person name="Ferguson D."/>
            <person name="Fisher S."/>
            <person name="Foley C.D."/>
            <person name="Franke A."/>
            <person name="Friedrich D."/>
            <person name="Gadbois L."/>
            <person name="Gearin G."/>
            <person name="Gearin C.R."/>
            <person name="Giannoukos G."/>
            <person name="Goode T."/>
            <person name="Graham J."/>
            <person name="Grandbois E."/>
            <person name="Grewal S."/>
            <person name="Gyaltsen K."/>
            <person name="Hafez N."/>
            <person name="Hagos B."/>
            <person name="Hall J."/>
            <person name="Henson C."/>
            <person name="Hollinger A."/>
            <person name="Honan T."/>
            <person name="Huard M.D."/>
            <person name="Hughes L."/>
            <person name="Hurhula B."/>
            <person name="Husby M.E."/>
            <person name="Kamat A."/>
            <person name="Kanga B."/>
            <person name="Kashin S."/>
            <person name="Khazanovich D."/>
            <person name="Kisner P."/>
            <person name="Lance K."/>
            <person name="Lara M."/>
            <person name="Lee W."/>
            <person name="Lennon N."/>
            <person name="Letendre F."/>
            <person name="LeVine R."/>
            <person name="Lipovsky A."/>
            <person name="Liu X."/>
            <person name="Liu J."/>
            <person name="Liu S."/>
            <person name="Lokyitsang T."/>
            <person name="Lokyitsang Y."/>
            <person name="Lubonja R."/>
            <person name="Lui A."/>
            <person name="MacDonald P."/>
            <person name="Magnisalis V."/>
            <person name="Maru K."/>
            <person name="Matthews C."/>
            <person name="McCusker W."/>
            <person name="McDonough S."/>
            <person name="Mehta T."/>
            <person name="Meldrim J."/>
            <person name="Meneus L."/>
            <person name="Mihai O."/>
            <person name="Mihalev A."/>
            <person name="Mihova T."/>
            <person name="Mittelman R."/>
            <person name="Mlenga V."/>
            <person name="Montmayeur A."/>
            <person name="Mulrain L."/>
            <person name="Navidi A."/>
            <person name="Naylor J."/>
            <person name="Negash T."/>
            <person name="Nguyen T."/>
            <person name="Nguyen N."/>
            <person name="Nicol R."/>
            <person name="Norbu C."/>
            <person name="Norbu N."/>
            <person name="Novod N."/>
            <person name="O'Neill B."/>
            <person name="Osman S."/>
            <person name="Markiewicz E."/>
            <person name="Oyono O.L."/>
            <person name="Patti C."/>
            <person name="Phunkhang P."/>
            <person name="Pierre F."/>
            <person name="Priest M."/>
            <person name="Raghuraman S."/>
            <person name="Rege F."/>
            <person name="Reyes R."/>
            <person name="Rise C."/>
            <person name="Rogov P."/>
            <person name="Ross K."/>
            <person name="Ryan E."/>
            <person name="Settipalli S."/>
            <person name="Shea T."/>
            <person name="Sherpa N."/>
            <person name="Shi L."/>
            <person name="Shih D."/>
            <person name="Sparrow T."/>
            <person name="Spaulding J."/>
            <person name="Stalker J."/>
            <person name="Stange-Thomann N."/>
            <person name="Stavropoulos S."/>
            <person name="Stone C."/>
            <person name="Strader C."/>
            <person name="Tesfaye S."/>
            <person name="Thomson T."/>
            <person name="Thoulutsang Y."/>
            <person name="Thoulutsang D."/>
            <person name="Topham K."/>
            <person name="Topping I."/>
            <person name="Tsamla T."/>
            <person name="Vassiliev H."/>
            <person name="Vo A."/>
            <person name="Wangchuk T."/>
            <person name="Wangdi T."/>
            <person name="Weiand M."/>
            <person name="Wilkinson J."/>
            <person name="Wilson A."/>
            <person name="Yadav S."/>
            <person name="Young G."/>
            <person name="Yu Q."/>
            <person name="Zembek L."/>
            <person name="Zhong D."/>
            <person name="Zimmer A."/>
            <person name="Zwirko Z."/>
            <person name="Jaffe D.B."/>
            <person name="Alvarez P."/>
            <person name="Brockman W."/>
            <person name="Butler J."/>
            <person name="Chin C."/>
            <person name="Gnerre S."/>
            <person name="Grabherr M."/>
            <person name="Kleber M."/>
            <person name="Mauceli E."/>
            <person name="MacCallum I."/>
        </authorList>
    </citation>
    <scope>NUCLEOTIDE SEQUENCE [LARGE SCALE GENOMIC DNA]</scope>
    <source>
        <strain evidence="3">Tucson 14030-0811.24</strain>
    </source>
</reference>
<feature type="region of interest" description="Disordered" evidence="1">
    <location>
        <begin position="65"/>
        <end position="96"/>
    </location>
</feature>
<accession>B4N152</accession>
<dbReference type="OrthoDB" id="1742084at2759"/>
<feature type="compositionally biased region" description="Polar residues" evidence="1">
    <location>
        <begin position="508"/>
        <end position="522"/>
    </location>
</feature>
<protein>
    <recommendedName>
        <fullName evidence="4">Protein mitoshell</fullName>
    </recommendedName>
</protein>
<dbReference type="EMBL" id="CH963920">
    <property type="protein sequence ID" value="EDW78034.2"/>
    <property type="molecule type" value="Genomic_DNA"/>
</dbReference>
<organism evidence="2 3">
    <name type="scientific">Drosophila willistoni</name>
    <name type="common">Fruit fly</name>
    <dbReference type="NCBI Taxonomy" id="7260"/>
    <lineage>
        <taxon>Eukaryota</taxon>
        <taxon>Metazoa</taxon>
        <taxon>Ecdysozoa</taxon>
        <taxon>Arthropoda</taxon>
        <taxon>Hexapoda</taxon>
        <taxon>Insecta</taxon>
        <taxon>Pterygota</taxon>
        <taxon>Neoptera</taxon>
        <taxon>Endopterygota</taxon>
        <taxon>Diptera</taxon>
        <taxon>Brachycera</taxon>
        <taxon>Muscomorpha</taxon>
        <taxon>Ephydroidea</taxon>
        <taxon>Drosophilidae</taxon>
        <taxon>Drosophila</taxon>
        <taxon>Sophophora</taxon>
    </lineage>
</organism>
<evidence type="ECO:0000256" key="1">
    <source>
        <dbReference type="SAM" id="MobiDB-lite"/>
    </source>
</evidence>
<dbReference type="AlphaFoldDB" id="B4N152"/>
<keyword evidence="3" id="KW-1185">Reference proteome</keyword>
<dbReference type="HOGENOM" id="CLU_374803_0_0_1"/>
<proteinExistence type="predicted"/>
<sequence>MNGIPVFQLPTVATQSMRQQSMYQQTYLDRNRMVTDVIVQEHVSQSSWSMGPLATVFVPGGGSGGRPYPYLPGQNHGHPNPTGTGPPPSQTGPGYMTYVPMPGAQYYAASSASMNSYGQGQIYSSRSSSCNMTGFMPSNYQPPYQGPPPKQYTATQTQTSVKRICDAATQVDFPPKELPSIKPTTQMNSSGYNMSFQNADESSQNYVQCGGGDGPHASAINQGLRRNSEVILLPQRLHDITRISLQGSEIAERLANAHCNRPCFKKIDTLCARLKQDLLRPDGVLPNINSQGIAWAVKDFIFVFTRIVNAWVILKGYVYNTPEGLNKIKDELPRGFMTTFDCWQLGTLSLVEMIIKSFVNLDDLLQKQKNCFGNTMASNNTLKTHNNDSSECNVGVGSVGPLTSMNYGQGPSAFSTPQNTNVTEKFTDTCDLTSVEPKCTLNLNYLYTMVEDSEETQRNVDANGTYLRTGTYQPLQKDQKKDASNIDYLAETSQWKSATIPPQPGNPRVNQLRKQSTSSSELDSPLKPFLNPLSQVDQEVVRTLYDFSDRVMELQFIDRFFQKQFTSNYFPEFYQQCQHDFIDVRDIVLKCESVSYQHVYQAVHDMRRISFVGRCFLQFYTDDDLKHYLYLYEQSIDTMLTEPPNLPNQYDHIIGKPGEKLFIYNI</sequence>
<evidence type="ECO:0008006" key="4">
    <source>
        <dbReference type="Google" id="ProtNLM"/>
    </source>
</evidence>
<feature type="compositionally biased region" description="Low complexity" evidence="1">
    <location>
        <begin position="66"/>
        <end position="83"/>
    </location>
</feature>
<gene>
    <name evidence="2" type="primary">Dwil\GK24232</name>
    <name evidence="2" type="ORF">Dwil_GK24232</name>
</gene>